<gene>
    <name evidence="2" type="ORF">D9758_013284</name>
</gene>
<accession>A0A8H5FPX1</accession>
<organism evidence="2 3">
    <name type="scientific">Tetrapyrgos nigripes</name>
    <dbReference type="NCBI Taxonomy" id="182062"/>
    <lineage>
        <taxon>Eukaryota</taxon>
        <taxon>Fungi</taxon>
        <taxon>Dikarya</taxon>
        <taxon>Basidiomycota</taxon>
        <taxon>Agaricomycotina</taxon>
        <taxon>Agaricomycetes</taxon>
        <taxon>Agaricomycetidae</taxon>
        <taxon>Agaricales</taxon>
        <taxon>Marasmiineae</taxon>
        <taxon>Marasmiaceae</taxon>
        <taxon>Tetrapyrgos</taxon>
    </lineage>
</organism>
<evidence type="ECO:0000313" key="3">
    <source>
        <dbReference type="Proteomes" id="UP000559256"/>
    </source>
</evidence>
<dbReference type="EMBL" id="JAACJM010000126">
    <property type="protein sequence ID" value="KAF5344353.1"/>
    <property type="molecule type" value="Genomic_DNA"/>
</dbReference>
<comment type="caution">
    <text evidence="2">The sequence shown here is derived from an EMBL/GenBank/DDBJ whole genome shotgun (WGS) entry which is preliminary data.</text>
</comment>
<proteinExistence type="predicted"/>
<sequence length="296" mass="33038">MKTGIARLQKILEERIDLSPKSSRAFADPPLALVFEIILKEETSEALCGYTFEAFANQEQTFSVKSLSTSSRPLNLVVIVHDDDKTCFDDEESSLLSLNNDHIHISFATLQDNEIVFSVFQIPSESSQSSTAALPSSLPNPPRPLQRSNSSPTSSPKRPLSSPVLRAKTRLFIDAISTEFVPAFYKFQVLGDSSPQSIGSMFEAEFSNANGAIAPFLVRWDVGLSEDIGAYGEGEGEKVWDLLSKDAKYERFRRYLKILEERESVKKTSDTDYIRDFYGRRFAEARAKRKAQAASA</sequence>
<name>A0A8H5FPX1_9AGAR</name>
<evidence type="ECO:0000256" key="1">
    <source>
        <dbReference type="SAM" id="MobiDB-lite"/>
    </source>
</evidence>
<dbReference type="Gene3D" id="1.20.1050.10">
    <property type="match status" value="1"/>
</dbReference>
<feature type="region of interest" description="Disordered" evidence="1">
    <location>
        <begin position="130"/>
        <end position="162"/>
    </location>
</feature>
<reference evidence="2 3" key="1">
    <citation type="journal article" date="2020" name="ISME J.">
        <title>Uncovering the hidden diversity of litter-decomposition mechanisms in mushroom-forming fungi.</title>
        <authorList>
            <person name="Floudas D."/>
            <person name="Bentzer J."/>
            <person name="Ahren D."/>
            <person name="Johansson T."/>
            <person name="Persson P."/>
            <person name="Tunlid A."/>
        </authorList>
    </citation>
    <scope>NUCLEOTIDE SEQUENCE [LARGE SCALE GENOMIC DNA]</scope>
    <source>
        <strain evidence="2 3">CBS 291.85</strain>
    </source>
</reference>
<dbReference type="OrthoDB" id="202840at2759"/>
<dbReference type="Proteomes" id="UP000559256">
    <property type="component" value="Unassembled WGS sequence"/>
</dbReference>
<protein>
    <submittedName>
        <fullName evidence="2">Uncharacterized protein</fullName>
    </submittedName>
</protein>
<evidence type="ECO:0000313" key="2">
    <source>
        <dbReference type="EMBL" id="KAF5344353.1"/>
    </source>
</evidence>
<keyword evidence="3" id="KW-1185">Reference proteome</keyword>
<dbReference type="AlphaFoldDB" id="A0A8H5FPX1"/>